<feature type="compositionally biased region" description="Low complexity" evidence="1">
    <location>
        <begin position="227"/>
        <end position="262"/>
    </location>
</feature>
<dbReference type="Proteomes" id="UP000092993">
    <property type="component" value="Unassembled WGS sequence"/>
</dbReference>
<keyword evidence="5" id="KW-1185">Reference proteome</keyword>
<dbReference type="SUPFAM" id="SSF55797">
    <property type="entry name" value="PR-1-like"/>
    <property type="match status" value="1"/>
</dbReference>
<dbReference type="Pfam" id="PF00188">
    <property type="entry name" value="CAP"/>
    <property type="match status" value="1"/>
</dbReference>
<evidence type="ECO:0000313" key="5">
    <source>
        <dbReference type="Proteomes" id="UP000092993"/>
    </source>
</evidence>
<evidence type="ECO:0000259" key="3">
    <source>
        <dbReference type="SMART" id="SM00198"/>
    </source>
</evidence>
<accession>A0A1C7MR70</accession>
<dbReference type="OrthoDB" id="337038at2759"/>
<feature type="compositionally biased region" description="Low complexity" evidence="1">
    <location>
        <begin position="159"/>
        <end position="220"/>
    </location>
</feature>
<dbReference type="OMA" id="CHMEMRE"/>
<feature type="transmembrane region" description="Helical" evidence="2">
    <location>
        <begin position="394"/>
        <end position="419"/>
    </location>
</feature>
<protein>
    <submittedName>
        <fullName evidence="4">Fruiting body protein SC7</fullName>
    </submittedName>
</protein>
<evidence type="ECO:0000313" key="4">
    <source>
        <dbReference type="EMBL" id="OBZ79217.1"/>
    </source>
</evidence>
<dbReference type="InterPro" id="IPR001283">
    <property type="entry name" value="CRISP-related"/>
</dbReference>
<keyword evidence="2" id="KW-0472">Membrane</keyword>
<dbReference type="STRING" id="5627.A0A1C7MR70"/>
<evidence type="ECO:0000256" key="2">
    <source>
        <dbReference type="SAM" id="Phobius"/>
    </source>
</evidence>
<dbReference type="PRINTS" id="PR00837">
    <property type="entry name" value="V5TPXLIKE"/>
</dbReference>
<dbReference type="SMART" id="SM00198">
    <property type="entry name" value="SCP"/>
    <property type="match status" value="1"/>
</dbReference>
<dbReference type="Gene3D" id="3.40.33.10">
    <property type="entry name" value="CAP"/>
    <property type="match status" value="2"/>
</dbReference>
<dbReference type="AlphaFoldDB" id="A0A1C7MR70"/>
<sequence>MTASFALVRVVSISFHSSAHARAASFLFNMTHLAFLLLSLCVLLSLAPSGFAGPACARRSQAQDNCVEKCKDKWGWPGRIMGSDPWGQVMTTSTIDIAAAVTKACRVRTTTSSSASTSSVTEVTSATVSSASTSVVHTTSLSSSLTAIPANVAPSVNLSSLSTSTPTQSQSSSATTSHVPTTSSTSSSSSSSQTPKPAATLSSSSSTTSSTPATTHSSTSTPPPAPSTTSSTPQPTPTHTTTASSASKASFSSSSSSSSPSAAAAASVGDATSQSDIDQYLSAHNTVRAQHGASALTWGDNLASKAQQWANGCVFQHSGGSLGPFGGRVKASTQVGCAVQLCNGIFDPSFGEAKYFVCEYSPQGNVIGEFPQHQSVYTFDGACMVSRGSTLSEISYVILVLLTTFFVALSCALILSQAVRTAPNREWVENFNTVVIGGAYTIVFVLSLGFCLKRRIAVHRRLQRISKEFHTLGKADVPDSVYWYVQQEYSRACLVTYEALPKDGFQEGWGKPGTKYEGIRFRTALLDSIRDIDKLAHLVIPRHPALRPHARMLHHFRFILPLLSRDEVGLTPLHYYDSAIQLSRHGSREPTEGEYIIGMRAAKGIERTLDECHMEMREGSSTDLSEYVVTTPSFDTGAMGYLKS</sequence>
<dbReference type="InterPro" id="IPR014044">
    <property type="entry name" value="CAP_dom"/>
</dbReference>
<feature type="region of interest" description="Disordered" evidence="1">
    <location>
        <begin position="159"/>
        <end position="262"/>
    </location>
</feature>
<dbReference type="PANTHER" id="PTHR10334">
    <property type="entry name" value="CYSTEINE-RICH SECRETORY PROTEIN-RELATED"/>
    <property type="match status" value="1"/>
</dbReference>
<comment type="caution">
    <text evidence="4">The sequence shown here is derived from an EMBL/GenBank/DDBJ whole genome shotgun (WGS) entry which is preliminary data.</text>
</comment>
<feature type="domain" description="SCP" evidence="3">
    <location>
        <begin position="275"/>
        <end position="368"/>
    </location>
</feature>
<organism evidence="4 5">
    <name type="scientific">Grifola frondosa</name>
    <name type="common">Maitake</name>
    <name type="synonym">Polyporus frondosus</name>
    <dbReference type="NCBI Taxonomy" id="5627"/>
    <lineage>
        <taxon>Eukaryota</taxon>
        <taxon>Fungi</taxon>
        <taxon>Dikarya</taxon>
        <taxon>Basidiomycota</taxon>
        <taxon>Agaricomycotina</taxon>
        <taxon>Agaricomycetes</taxon>
        <taxon>Polyporales</taxon>
        <taxon>Grifolaceae</taxon>
        <taxon>Grifola</taxon>
    </lineage>
</organism>
<dbReference type="EMBL" id="LUGG01000001">
    <property type="protein sequence ID" value="OBZ79217.1"/>
    <property type="molecule type" value="Genomic_DNA"/>
</dbReference>
<keyword evidence="2" id="KW-0812">Transmembrane</keyword>
<dbReference type="InterPro" id="IPR035940">
    <property type="entry name" value="CAP_sf"/>
</dbReference>
<name>A0A1C7MR70_GRIFR</name>
<evidence type="ECO:0000256" key="1">
    <source>
        <dbReference type="SAM" id="MobiDB-lite"/>
    </source>
</evidence>
<gene>
    <name evidence="4" type="primary">SC7</name>
    <name evidence="4" type="ORF">A0H81_00718</name>
</gene>
<feature type="transmembrane region" description="Helical" evidence="2">
    <location>
        <begin position="431"/>
        <end position="452"/>
    </location>
</feature>
<proteinExistence type="predicted"/>
<reference evidence="4 5" key="1">
    <citation type="submission" date="2016-03" db="EMBL/GenBank/DDBJ databases">
        <title>Whole genome sequencing of Grifola frondosa 9006-11.</title>
        <authorList>
            <person name="Min B."/>
            <person name="Park H."/>
            <person name="Kim J.-G."/>
            <person name="Cho H."/>
            <person name="Oh Y.-L."/>
            <person name="Kong W.-S."/>
            <person name="Choi I.-G."/>
        </authorList>
    </citation>
    <scope>NUCLEOTIDE SEQUENCE [LARGE SCALE GENOMIC DNA]</scope>
    <source>
        <strain evidence="4 5">9006-11</strain>
    </source>
</reference>
<feature type="transmembrane region" description="Helical" evidence="2">
    <location>
        <begin position="33"/>
        <end position="53"/>
    </location>
</feature>
<keyword evidence="2" id="KW-1133">Transmembrane helix</keyword>